<protein>
    <submittedName>
        <fullName evidence="8">Fatty acid transporter</fullName>
    </submittedName>
</protein>
<gene>
    <name evidence="8" type="ORF">RNA01_40050</name>
</gene>
<evidence type="ECO:0000256" key="2">
    <source>
        <dbReference type="ARBA" id="ARBA00008163"/>
    </source>
</evidence>
<dbReference type="AlphaFoldDB" id="A0A512HNQ4"/>
<dbReference type="Proteomes" id="UP000321717">
    <property type="component" value="Unassembled WGS sequence"/>
</dbReference>
<comment type="similarity">
    <text evidence="2">Belongs to the OmpP1/FadL family.</text>
</comment>
<dbReference type="Gene3D" id="2.40.160.60">
    <property type="entry name" value="Outer membrane protein transport protein (OMPP1/FadL/TodX)"/>
    <property type="match status" value="1"/>
</dbReference>
<evidence type="ECO:0000256" key="6">
    <source>
        <dbReference type="ARBA" id="ARBA00023136"/>
    </source>
</evidence>
<proteinExistence type="inferred from homology"/>
<dbReference type="GO" id="GO:0009279">
    <property type="term" value="C:cell outer membrane"/>
    <property type="evidence" value="ECO:0007669"/>
    <property type="project" value="UniProtKB-SubCell"/>
</dbReference>
<reference evidence="8 9" key="1">
    <citation type="submission" date="2019-07" db="EMBL/GenBank/DDBJ databases">
        <title>Whole genome shotgun sequence of Rhizobium naphthalenivorans NBRC 107585.</title>
        <authorList>
            <person name="Hosoyama A."/>
            <person name="Uohara A."/>
            <person name="Ohji S."/>
            <person name="Ichikawa N."/>
        </authorList>
    </citation>
    <scope>NUCLEOTIDE SEQUENCE [LARGE SCALE GENOMIC DNA]</scope>
    <source>
        <strain evidence="8 9">NBRC 107585</strain>
    </source>
</reference>
<dbReference type="GO" id="GO:0015483">
    <property type="term" value="F:long-chain fatty acid transporting porin activity"/>
    <property type="evidence" value="ECO:0007669"/>
    <property type="project" value="TreeGrafter"/>
</dbReference>
<evidence type="ECO:0000256" key="4">
    <source>
        <dbReference type="ARBA" id="ARBA00022692"/>
    </source>
</evidence>
<organism evidence="8 9">
    <name type="scientific">Ciceribacter naphthalenivorans</name>
    <dbReference type="NCBI Taxonomy" id="1118451"/>
    <lineage>
        <taxon>Bacteria</taxon>
        <taxon>Pseudomonadati</taxon>
        <taxon>Pseudomonadota</taxon>
        <taxon>Alphaproteobacteria</taxon>
        <taxon>Hyphomicrobiales</taxon>
        <taxon>Rhizobiaceae</taxon>
        <taxon>Ciceribacter</taxon>
    </lineage>
</organism>
<comment type="subcellular location">
    <subcellularLocation>
        <location evidence="1">Cell outer membrane</location>
        <topology evidence="1">Multi-pass membrane protein</topology>
    </subcellularLocation>
</comment>
<keyword evidence="5" id="KW-0732">Signal</keyword>
<dbReference type="EMBL" id="BJZP01000029">
    <property type="protein sequence ID" value="GEO87073.1"/>
    <property type="molecule type" value="Genomic_DNA"/>
</dbReference>
<comment type="caution">
    <text evidence="8">The sequence shown here is derived from an EMBL/GenBank/DDBJ whole genome shotgun (WGS) entry which is preliminary data.</text>
</comment>
<dbReference type="InterPro" id="IPR005017">
    <property type="entry name" value="OMPP1/FadL/TodX"/>
</dbReference>
<accession>A0A512HNQ4</accession>
<keyword evidence="7" id="KW-0998">Cell outer membrane</keyword>
<evidence type="ECO:0000313" key="9">
    <source>
        <dbReference type="Proteomes" id="UP000321717"/>
    </source>
</evidence>
<dbReference type="SUPFAM" id="SSF56935">
    <property type="entry name" value="Porins"/>
    <property type="match status" value="1"/>
</dbReference>
<keyword evidence="4" id="KW-0812">Transmembrane</keyword>
<dbReference type="Pfam" id="PF03349">
    <property type="entry name" value="Toluene_X"/>
    <property type="match status" value="1"/>
</dbReference>
<evidence type="ECO:0000256" key="1">
    <source>
        <dbReference type="ARBA" id="ARBA00004571"/>
    </source>
</evidence>
<dbReference type="PANTHER" id="PTHR35093:SF8">
    <property type="entry name" value="OUTER MEMBRANE PROTEIN NMB0088-RELATED"/>
    <property type="match status" value="1"/>
</dbReference>
<keyword evidence="3" id="KW-1134">Transmembrane beta strand</keyword>
<evidence type="ECO:0000256" key="5">
    <source>
        <dbReference type="ARBA" id="ARBA00022729"/>
    </source>
</evidence>
<name>A0A512HNQ4_9HYPH</name>
<dbReference type="PANTHER" id="PTHR35093">
    <property type="entry name" value="OUTER MEMBRANE PROTEIN NMB0088-RELATED"/>
    <property type="match status" value="1"/>
</dbReference>
<keyword evidence="9" id="KW-1185">Reference proteome</keyword>
<sequence>MGEDFALVSRKNYISMAVTMAVMMPACAGATDGLMFSGYSATTLGMAGAGSAGAVDAQTGATNPAGFAFTGNRLDITGALLAVDIDTTIGGTQYGDNPLLPVVLPSFSYQYDDRWSFGLSSYGVGVTVDYGEPIPAVPGVTDASATLLQFVLAPSVAYKLNEDHAVGASLLLAGQYFDMTGLQAFGVADPGYATSYGAGVSVGYMGRLSDTVRVSAAYFSRIEMGQLDGYEGHLASETDLDMPARIVLGVAVDVTSDLTMFLDYNWIDWSSVRPLANPFPGNFVLGSADGPGGGWGSQHVVKIGAEYKLSDQWTIRGGASASNEVWDSKDNALNYYTPATPRYHLAAGATYRSGNNTEWTVAWNRAIAQEQDGEGMSTGTDLKTQIDTFALTFGWTF</sequence>
<evidence type="ECO:0000256" key="7">
    <source>
        <dbReference type="ARBA" id="ARBA00023237"/>
    </source>
</evidence>
<evidence type="ECO:0000313" key="8">
    <source>
        <dbReference type="EMBL" id="GEO87073.1"/>
    </source>
</evidence>
<keyword evidence="6" id="KW-0472">Membrane</keyword>
<evidence type="ECO:0000256" key="3">
    <source>
        <dbReference type="ARBA" id="ARBA00022452"/>
    </source>
</evidence>